<dbReference type="Gene3D" id="3.30.70.330">
    <property type="match status" value="2"/>
</dbReference>
<dbReference type="GO" id="GO:0003729">
    <property type="term" value="F:mRNA binding"/>
    <property type="evidence" value="ECO:0000318"/>
    <property type="project" value="GO_Central"/>
</dbReference>
<keyword evidence="1" id="KW-0677">Repeat</keyword>
<feature type="non-terminal residue" evidence="5">
    <location>
        <position position="1"/>
    </location>
</feature>
<dbReference type="Proteomes" id="UP000001593">
    <property type="component" value="Unassembled WGS sequence"/>
</dbReference>
<dbReference type="EMBL" id="DS469668">
    <property type="protein sequence ID" value="EDO36521.1"/>
    <property type="molecule type" value="Genomic_DNA"/>
</dbReference>
<dbReference type="Pfam" id="PF00076">
    <property type="entry name" value="RRM_1"/>
    <property type="match status" value="2"/>
</dbReference>
<dbReference type="SMART" id="SM00360">
    <property type="entry name" value="RRM"/>
    <property type="match status" value="2"/>
</dbReference>
<dbReference type="PhylomeDB" id="A7SIE8"/>
<keyword evidence="6" id="KW-1185">Reference proteome</keyword>
<evidence type="ECO:0000259" key="4">
    <source>
        <dbReference type="PROSITE" id="PS50102"/>
    </source>
</evidence>
<dbReference type="eggNOG" id="KOG0118">
    <property type="taxonomic scope" value="Eukaryota"/>
</dbReference>
<dbReference type="KEGG" id="nve:5507943"/>
<dbReference type="HOGENOM" id="CLU_012062_1_5_1"/>
<feature type="domain" description="RRM" evidence="4">
    <location>
        <begin position="107"/>
        <end position="184"/>
    </location>
</feature>
<dbReference type="GO" id="GO:0006417">
    <property type="term" value="P:regulation of translation"/>
    <property type="evidence" value="ECO:0000318"/>
    <property type="project" value="GO_Central"/>
</dbReference>
<dbReference type="OrthoDB" id="1875751at2759"/>
<dbReference type="PANTHER" id="PTHR48032:SF6">
    <property type="entry name" value="RNA-BINDING (RRM_RBD_RNP MOTIFS) FAMILY PROTEIN"/>
    <property type="match status" value="1"/>
</dbReference>
<feature type="non-terminal residue" evidence="5">
    <location>
        <position position="184"/>
    </location>
</feature>
<dbReference type="OMA" id="FPNEHIV"/>
<dbReference type="PROSITE" id="PS50102">
    <property type="entry name" value="RRM"/>
    <property type="match status" value="2"/>
</dbReference>
<name>A7SIE8_NEMVE</name>
<dbReference type="STRING" id="45351.A7SIE8"/>
<dbReference type="InterPro" id="IPR000504">
    <property type="entry name" value="RRM_dom"/>
</dbReference>
<protein>
    <recommendedName>
        <fullName evidence="4">RRM domain-containing protein</fullName>
    </recommendedName>
</protein>
<organism evidence="5 6">
    <name type="scientific">Nematostella vectensis</name>
    <name type="common">Starlet sea anemone</name>
    <dbReference type="NCBI Taxonomy" id="45351"/>
    <lineage>
        <taxon>Eukaryota</taxon>
        <taxon>Metazoa</taxon>
        <taxon>Cnidaria</taxon>
        <taxon>Anthozoa</taxon>
        <taxon>Hexacorallia</taxon>
        <taxon>Actiniaria</taxon>
        <taxon>Edwardsiidae</taxon>
        <taxon>Nematostella</taxon>
    </lineage>
</organism>
<evidence type="ECO:0000256" key="2">
    <source>
        <dbReference type="ARBA" id="ARBA00022884"/>
    </source>
</evidence>
<gene>
    <name evidence="5" type="ORF">NEMVEDRAFT_v1g54798</name>
</gene>
<evidence type="ECO:0000313" key="6">
    <source>
        <dbReference type="Proteomes" id="UP000001593"/>
    </source>
</evidence>
<accession>A7SIE8</accession>
<dbReference type="InterPro" id="IPR035979">
    <property type="entry name" value="RBD_domain_sf"/>
</dbReference>
<dbReference type="InterPro" id="IPR012677">
    <property type="entry name" value="Nucleotide-bd_a/b_plait_sf"/>
</dbReference>
<keyword evidence="2 3" id="KW-0694">RNA-binding</keyword>
<feature type="domain" description="RRM" evidence="4">
    <location>
        <begin position="11"/>
        <end position="94"/>
    </location>
</feature>
<dbReference type="SUPFAM" id="SSF54928">
    <property type="entry name" value="RNA-binding domain, RBD"/>
    <property type="match status" value="1"/>
</dbReference>
<dbReference type="FunFam" id="3.30.70.330:FF:001403">
    <property type="entry name" value="Predicted protein"/>
    <property type="match status" value="1"/>
</dbReference>
<sequence>LLEMGDDSKLMKLFVGGLNEDTTEETVRAYFKSFCEGSEADVSSVSLAKTPEGKSRKFCFVEFSNGSDIIDNIVFNFESHSIDNKQVEVKRAMPRDDPNELAHVRTKKLFIGGLKDEHSEEDVKTALAPLSPFAPLEIKMVRDRETNKFKGYCFVNFPNEHIVDKLYLVRHIQVKGKDVEMKKA</sequence>
<dbReference type="AlphaFoldDB" id="A7SIE8"/>
<dbReference type="PANTHER" id="PTHR48032">
    <property type="entry name" value="RNA-BINDING PROTEIN MUSASHI HOMOLOG RBP6"/>
    <property type="match status" value="1"/>
</dbReference>
<evidence type="ECO:0000256" key="3">
    <source>
        <dbReference type="PROSITE-ProRule" id="PRU00176"/>
    </source>
</evidence>
<proteinExistence type="predicted"/>
<reference evidence="5 6" key="1">
    <citation type="journal article" date="2007" name="Science">
        <title>Sea anemone genome reveals ancestral eumetazoan gene repertoire and genomic organization.</title>
        <authorList>
            <person name="Putnam N.H."/>
            <person name="Srivastava M."/>
            <person name="Hellsten U."/>
            <person name="Dirks B."/>
            <person name="Chapman J."/>
            <person name="Salamov A."/>
            <person name="Terry A."/>
            <person name="Shapiro H."/>
            <person name="Lindquist E."/>
            <person name="Kapitonov V.V."/>
            <person name="Jurka J."/>
            <person name="Genikhovich G."/>
            <person name="Grigoriev I.V."/>
            <person name="Lucas S.M."/>
            <person name="Steele R.E."/>
            <person name="Finnerty J.R."/>
            <person name="Technau U."/>
            <person name="Martindale M.Q."/>
            <person name="Rokhsar D.S."/>
        </authorList>
    </citation>
    <scope>NUCLEOTIDE SEQUENCE [LARGE SCALE GENOMIC DNA]</scope>
    <source>
        <strain evidence="6">CH2 X CH6</strain>
    </source>
</reference>
<dbReference type="InParanoid" id="A7SIE8"/>
<evidence type="ECO:0000313" key="5">
    <source>
        <dbReference type="EMBL" id="EDO36521.1"/>
    </source>
</evidence>
<evidence type="ECO:0000256" key="1">
    <source>
        <dbReference type="ARBA" id="ARBA00022737"/>
    </source>
</evidence>